<proteinExistence type="predicted"/>
<keyword evidence="1" id="KW-0812">Transmembrane</keyword>
<dbReference type="RefSeq" id="WP_216032723.1">
    <property type="nucleotide sequence ID" value="NZ_JAHKNG010000010.1"/>
</dbReference>
<keyword evidence="1" id="KW-1133">Transmembrane helix</keyword>
<protein>
    <recommendedName>
        <fullName evidence="4">Apolipoprotein acyltransferase</fullName>
    </recommendedName>
</protein>
<sequence>MIVIATIVLGALVGWRRAAQLGGNGRDRAQYAAGYALAFAVLGLFVTIVIDRMA</sequence>
<gene>
    <name evidence="2" type="ORF">KNW02_07910</name>
</gene>
<reference evidence="2" key="1">
    <citation type="submission" date="2021-06" db="EMBL/GenBank/DDBJ databases">
        <title>Paracoccus bacterium XHP0099 sp. nov., isolated from the surface waters of the Yellow Sea.</title>
        <authorList>
            <person name="Xue H."/>
            <person name="Zhang D."/>
        </authorList>
    </citation>
    <scope>NUCLEOTIDE SEQUENCE</scope>
    <source>
        <strain evidence="2">XHP0099</strain>
    </source>
</reference>
<evidence type="ECO:0000256" key="1">
    <source>
        <dbReference type="SAM" id="Phobius"/>
    </source>
</evidence>
<feature type="transmembrane region" description="Helical" evidence="1">
    <location>
        <begin position="28"/>
        <end position="50"/>
    </location>
</feature>
<evidence type="ECO:0000313" key="3">
    <source>
        <dbReference type="Proteomes" id="UP001166191"/>
    </source>
</evidence>
<evidence type="ECO:0008006" key="4">
    <source>
        <dbReference type="Google" id="ProtNLM"/>
    </source>
</evidence>
<comment type="caution">
    <text evidence="2">The sequence shown here is derived from an EMBL/GenBank/DDBJ whole genome shotgun (WGS) entry which is preliminary data.</text>
</comment>
<keyword evidence="1" id="KW-0472">Membrane</keyword>
<accession>A0ABS6AK63</accession>
<dbReference type="EMBL" id="JAHKNG010000010">
    <property type="protein sequence ID" value="MBU3030040.1"/>
    <property type="molecule type" value="Genomic_DNA"/>
</dbReference>
<keyword evidence="3" id="KW-1185">Reference proteome</keyword>
<organism evidence="2 3">
    <name type="scientific">Paracoccus marinaquae</name>
    <dbReference type="NCBI Taxonomy" id="2841926"/>
    <lineage>
        <taxon>Bacteria</taxon>
        <taxon>Pseudomonadati</taxon>
        <taxon>Pseudomonadota</taxon>
        <taxon>Alphaproteobacteria</taxon>
        <taxon>Rhodobacterales</taxon>
        <taxon>Paracoccaceae</taxon>
        <taxon>Paracoccus</taxon>
    </lineage>
</organism>
<name>A0ABS6AK63_9RHOB</name>
<evidence type="ECO:0000313" key="2">
    <source>
        <dbReference type="EMBL" id="MBU3030040.1"/>
    </source>
</evidence>
<dbReference type="Proteomes" id="UP001166191">
    <property type="component" value="Unassembled WGS sequence"/>
</dbReference>